<organism evidence="2 3">
    <name type="scientific">Meristemomyces frigidus</name>
    <dbReference type="NCBI Taxonomy" id="1508187"/>
    <lineage>
        <taxon>Eukaryota</taxon>
        <taxon>Fungi</taxon>
        <taxon>Dikarya</taxon>
        <taxon>Ascomycota</taxon>
        <taxon>Pezizomycotina</taxon>
        <taxon>Dothideomycetes</taxon>
        <taxon>Dothideomycetidae</taxon>
        <taxon>Mycosphaerellales</taxon>
        <taxon>Teratosphaeriaceae</taxon>
        <taxon>Meristemomyces</taxon>
    </lineage>
</organism>
<dbReference type="AlphaFoldDB" id="A0AAN7TQI9"/>
<evidence type="ECO:0008006" key="4">
    <source>
        <dbReference type="Google" id="ProtNLM"/>
    </source>
</evidence>
<dbReference type="EMBL" id="JAVRRL010000035">
    <property type="protein sequence ID" value="KAK5111873.1"/>
    <property type="molecule type" value="Genomic_DNA"/>
</dbReference>
<feature type="signal peptide" evidence="1">
    <location>
        <begin position="1"/>
        <end position="17"/>
    </location>
</feature>
<protein>
    <recommendedName>
        <fullName evidence="4">Thaumatin-like protein</fullName>
    </recommendedName>
</protein>
<proteinExistence type="predicted"/>
<reference evidence="2" key="1">
    <citation type="submission" date="2023-08" db="EMBL/GenBank/DDBJ databases">
        <title>Black Yeasts Isolated from many extreme environments.</title>
        <authorList>
            <person name="Coleine C."/>
            <person name="Stajich J.E."/>
            <person name="Selbmann L."/>
        </authorList>
    </citation>
    <scope>NUCLEOTIDE SEQUENCE</scope>
    <source>
        <strain evidence="2">CCFEE 5401</strain>
    </source>
</reference>
<accession>A0AAN7TQI9</accession>
<name>A0AAN7TQI9_9PEZI</name>
<feature type="chain" id="PRO_5043051914" description="Thaumatin-like protein" evidence="1">
    <location>
        <begin position="18"/>
        <end position="198"/>
    </location>
</feature>
<gene>
    <name evidence="2" type="ORF">LTR62_004605</name>
</gene>
<sequence length="198" mass="20639">MHAFTVAALAIATLATAAPHTHSHSHHHHARAAEPVAKRDASTFELTVHNNCANDRTFGLFQITPAFEMIQMSEAEAIPAGHNATISAPFSALGMRLSATADKGIAAQWEAQTLFEFGYSAYNALTGTAYDLSVMAGSTDGIAAYPATSACESKVCSSVGCALAEAWTDAAQVLGGSPADTVCYEGAQDFKVVWCPSA</sequence>
<evidence type="ECO:0000256" key="1">
    <source>
        <dbReference type="SAM" id="SignalP"/>
    </source>
</evidence>
<evidence type="ECO:0000313" key="2">
    <source>
        <dbReference type="EMBL" id="KAK5111873.1"/>
    </source>
</evidence>
<keyword evidence="1" id="KW-0732">Signal</keyword>
<evidence type="ECO:0000313" key="3">
    <source>
        <dbReference type="Proteomes" id="UP001310890"/>
    </source>
</evidence>
<dbReference type="Proteomes" id="UP001310890">
    <property type="component" value="Unassembled WGS sequence"/>
</dbReference>
<comment type="caution">
    <text evidence="2">The sequence shown here is derived from an EMBL/GenBank/DDBJ whole genome shotgun (WGS) entry which is preliminary data.</text>
</comment>